<feature type="compositionally biased region" description="Low complexity" evidence="2">
    <location>
        <begin position="102"/>
        <end position="114"/>
    </location>
</feature>
<comment type="caution">
    <text evidence="3">The sequence shown here is derived from an EMBL/GenBank/DDBJ whole genome shotgun (WGS) entry which is preliminary data.</text>
</comment>
<feature type="region of interest" description="Disordered" evidence="2">
    <location>
        <begin position="154"/>
        <end position="178"/>
    </location>
</feature>
<evidence type="ECO:0000256" key="2">
    <source>
        <dbReference type="SAM" id="MobiDB-lite"/>
    </source>
</evidence>
<keyword evidence="4" id="KW-1185">Reference proteome</keyword>
<evidence type="ECO:0000313" key="3">
    <source>
        <dbReference type="EMBL" id="KAG0147212.1"/>
    </source>
</evidence>
<organism evidence="3 4">
    <name type="scientific">Cronartium quercuum f. sp. fusiforme G11</name>
    <dbReference type="NCBI Taxonomy" id="708437"/>
    <lineage>
        <taxon>Eukaryota</taxon>
        <taxon>Fungi</taxon>
        <taxon>Dikarya</taxon>
        <taxon>Basidiomycota</taxon>
        <taxon>Pucciniomycotina</taxon>
        <taxon>Pucciniomycetes</taxon>
        <taxon>Pucciniales</taxon>
        <taxon>Coleosporiaceae</taxon>
        <taxon>Cronartium</taxon>
    </lineage>
</organism>
<dbReference type="EMBL" id="MU167250">
    <property type="protein sequence ID" value="KAG0147212.1"/>
    <property type="molecule type" value="Genomic_DNA"/>
</dbReference>
<proteinExistence type="predicted"/>
<evidence type="ECO:0000313" key="4">
    <source>
        <dbReference type="Proteomes" id="UP000886653"/>
    </source>
</evidence>
<dbReference type="Proteomes" id="UP000886653">
    <property type="component" value="Unassembled WGS sequence"/>
</dbReference>
<accession>A0A9P6NN60</accession>
<keyword evidence="1" id="KW-0175">Coiled coil</keyword>
<name>A0A9P6NN60_9BASI</name>
<feature type="non-terminal residue" evidence="3">
    <location>
        <position position="178"/>
    </location>
</feature>
<feature type="compositionally biased region" description="Polar residues" evidence="2">
    <location>
        <begin position="161"/>
        <end position="178"/>
    </location>
</feature>
<evidence type="ECO:0000256" key="1">
    <source>
        <dbReference type="SAM" id="Coils"/>
    </source>
</evidence>
<feature type="compositionally biased region" description="Polar residues" evidence="2">
    <location>
        <begin position="42"/>
        <end position="56"/>
    </location>
</feature>
<reference evidence="3" key="1">
    <citation type="submission" date="2013-11" db="EMBL/GenBank/DDBJ databases">
        <title>Genome sequence of the fusiform rust pathogen reveals effectors for host alternation and coevolution with pine.</title>
        <authorList>
            <consortium name="DOE Joint Genome Institute"/>
            <person name="Smith K."/>
            <person name="Pendleton A."/>
            <person name="Kubisiak T."/>
            <person name="Anderson C."/>
            <person name="Salamov A."/>
            <person name="Aerts A."/>
            <person name="Riley R."/>
            <person name="Clum A."/>
            <person name="Lindquist E."/>
            <person name="Ence D."/>
            <person name="Campbell M."/>
            <person name="Kronenberg Z."/>
            <person name="Feau N."/>
            <person name="Dhillon B."/>
            <person name="Hamelin R."/>
            <person name="Burleigh J."/>
            <person name="Smith J."/>
            <person name="Yandell M."/>
            <person name="Nelson C."/>
            <person name="Grigoriev I."/>
            <person name="Davis J."/>
        </authorList>
    </citation>
    <scope>NUCLEOTIDE SEQUENCE</scope>
    <source>
        <strain evidence="3">G11</strain>
    </source>
</reference>
<feature type="region of interest" description="Disordered" evidence="2">
    <location>
        <begin position="42"/>
        <end position="121"/>
    </location>
</feature>
<feature type="coiled-coil region" evidence="1">
    <location>
        <begin position="3"/>
        <end position="30"/>
    </location>
</feature>
<protein>
    <submittedName>
        <fullName evidence="3">Uncharacterized protein</fullName>
    </submittedName>
</protein>
<sequence>MDITTLTNIMQAQSQQIAQMQEEAAKRDEAYNALAAKFTKANISGPNLLPSNQKSTSKAKGKGKHSQSTPLPSNHMPVSKVKGKTPQVLTPKMPLNKISPATKASKSSPVVTSSPKHDPNQLVVKETPAEFKSTKEALYCFIKIIWRMVESGAVPPPPDPGNTQEFSAAFSSTQQIDN</sequence>
<dbReference type="AlphaFoldDB" id="A0A9P6NN60"/>
<gene>
    <name evidence="3" type="ORF">CROQUDRAFT_91656</name>
</gene>